<reference evidence="2" key="1">
    <citation type="journal article" date="2024" name="Proc. Natl. Acad. Sci. U.S.A.">
        <title>Extraordinary preservation of gene collinearity over three hundred million years revealed in homosporous lycophytes.</title>
        <authorList>
            <person name="Li C."/>
            <person name="Wickell D."/>
            <person name="Kuo L.Y."/>
            <person name="Chen X."/>
            <person name="Nie B."/>
            <person name="Liao X."/>
            <person name="Peng D."/>
            <person name="Ji J."/>
            <person name="Jenkins J."/>
            <person name="Williams M."/>
            <person name="Shu S."/>
            <person name="Plott C."/>
            <person name="Barry K."/>
            <person name="Rajasekar S."/>
            <person name="Grimwood J."/>
            <person name="Han X."/>
            <person name="Sun S."/>
            <person name="Hou Z."/>
            <person name="He W."/>
            <person name="Dai G."/>
            <person name="Sun C."/>
            <person name="Schmutz J."/>
            <person name="Leebens-Mack J.H."/>
            <person name="Li F.W."/>
            <person name="Wang L."/>
        </authorList>
    </citation>
    <scope>NUCLEOTIDE SEQUENCE [LARGE SCALE GENOMIC DNA]</scope>
    <source>
        <strain evidence="2">cv. PW_Plant_1</strain>
    </source>
</reference>
<protein>
    <submittedName>
        <fullName evidence="1">Uncharacterized protein</fullName>
    </submittedName>
</protein>
<dbReference type="Proteomes" id="UP001162992">
    <property type="component" value="Chromosome 18"/>
</dbReference>
<sequence>MLARQRPRLLEDYSENGPSLLDERILTFVFKSANWNPFLICQCACVCKRLSELAKRLLWKEFCLSRAPKMMNDLLSGEINGIINGGWNALGKLMCFCAGCHTTRNFQCYPINGHFVRKTRFSCTSGRSFLVPQCRKDTLYVTDPCEHLDNDEDEDEDVGLFRGIIKSFATSRTRRMLLEKGARLEQNEVCPFCRAEVWSLTQAQMIPPSAQRRLACYEDSLEYFICRNGHLHGMCSLLPISDSEGLSEDEGC</sequence>
<evidence type="ECO:0000313" key="2">
    <source>
        <dbReference type="Proteomes" id="UP001162992"/>
    </source>
</evidence>
<name>A0ACC2B303_DIPCM</name>
<organism evidence="1 2">
    <name type="scientific">Diphasiastrum complanatum</name>
    <name type="common">Issler's clubmoss</name>
    <name type="synonym">Lycopodium complanatum</name>
    <dbReference type="NCBI Taxonomy" id="34168"/>
    <lineage>
        <taxon>Eukaryota</taxon>
        <taxon>Viridiplantae</taxon>
        <taxon>Streptophyta</taxon>
        <taxon>Embryophyta</taxon>
        <taxon>Tracheophyta</taxon>
        <taxon>Lycopodiopsida</taxon>
        <taxon>Lycopodiales</taxon>
        <taxon>Lycopodiaceae</taxon>
        <taxon>Lycopodioideae</taxon>
        <taxon>Diphasiastrum</taxon>
    </lineage>
</organism>
<evidence type="ECO:0000313" key="1">
    <source>
        <dbReference type="EMBL" id="KAJ7523787.1"/>
    </source>
</evidence>
<comment type="caution">
    <text evidence="1">The sequence shown here is derived from an EMBL/GenBank/DDBJ whole genome shotgun (WGS) entry which is preliminary data.</text>
</comment>
<accession>A0ACC2B303</accession>
<dbReference type="EMBL" id="CM055109">
    <property type="protein sequence ID" value="KAJ7523787.1"/>
    <property type="molecule type" value="Genomic_DNA"/>
</dbReference>
<keyword evidence="2" id="KW-1185">Reference proteome</keyword>
<gene>
    <name evidence="1" type="ORF">O6H91_18G062700</name>
</gene>
<proteinExistence type="predicted"/>